<reference evidence="2" key="1">
    <citation type="journal article" date="2022" name="Mol. Ecol. Resour.">
        <title>The genomes of chicory, endive, great burdock and yacon provide insights into Asteraceae palaeo-polyploidization history and plant inulin production.</title>
        <authorList>
            <person name="Fan W."/>
            <person name="Wang S."/>
            <person name="Wang H."/>
            <person name="Wang A."/>
            <person name="Jiang F."/>
            <person name="Liu H."/>
            <person name="Zhao H."/>
            <person name="Xu D."/>
            <person name="Zhang Y."/>
        </authorList>
    </citation>
    <scope>NUCLEOTIDE SEQUENCE [LARGE SCALE GENOMIC DNA]</scope>
    <source>
        <strain evidence="2">cv. Niubang</strain>
    </source>
</reference>
<reference evidence="1 2" key="2">
    <citation type="journal article" date="2022" name="Mol. Ecol. Resour.">
        <title>The genomes of chicory, endive, great burdock and yacon provide insights into Asteraceae paleo-polyploidization history and plant inulin production.</title>
        <authorList>
            <person name="Fan W."/>
            <person name="Wang S."/>
            <person name="Wang H."/>
            <person name="Wang A."/>
            <person name="Jiang F."/>
            <person name="Liu H."/>
            <person name="Zhao H."/>
            <person name="Xu D."/>
            <person name="Zhang Y."/>
        </authorList>
    </citation>
    <scope>NUCLEOTIDE SEQUENCE [LARGE SCALE GENOMIC DNA]</scope>
    <source>
        <strain evidence="2">cv. Niubang</strain>
    </source>
</reference>
<organism evidence="1 2">
    <name type="scientific">Arctium lappa</name>
    <name type="common">Greater burdock</name>
    <name type="synonym">Lappa major</name>
    <dbReference type="NCBI Taxonomy" id="4217"/>
    <lineage>
        <taxon>Eukaryota</taxon>
        <taxon>Viridiplantae</taxon>
        <taxon>Streptophyta</taxon>
        <taxon>Embryophyta</taxon>
        <taxon>Tracheophyta</taxon>
        <taxon>Spermatophyta</taxon>
        <taxon>Magnoliopsida</taxon>
        <taxon>eudicotyledons</taxon>
        <taxon>Gunneridae</taxon>
        <taxon>Pentapetalae</taxon>
        <taxon>asterids</taxon>
        <taxon>campanulids</taxon>
        <taxon>Asterales</taxon>
        <taxon>Asteraceae</taxon>
        <taxon>Carduoideae</taxon>
        <taxon>Cardueae</taxon>
        <taxon>Arctiinae</taxon>
        <taxon>Arctium</taxon>
    </lineage>
</organism>
<gene>
    <name evidence="1" type="ORF">L6452_33002</name>
</gene>
<accession>A0ACB8Z636</accession>
<dbReference type="EMBL" id="CM042057">
    <property type="protein sequence ID" value="KAI3693171.1"/>
    <property type="molecule type" value="Genomic_DNA"/>
</dbReference>
<proteinExistence type="predicted"/>
<evidence type="ECO:0000313" key="1">
    <source>
        <dbReference type="EMBL" id="KAI3693171.1"/>
    </source>
</evidence>
<sequence length="71" mass="7822">MKEEVSEHSVNLSVNPQPQSASNPPRQWANRTLLISNRQSQNRCSSAVSTLQTPIAESLLLSSRSRLLSCS</sequence>
<protein>
    <submittedName>
        <fullName evidence="1">Uncharacterized protein</fullName>
    </submittedName>
</protein>
<comment type="caution">
    <text evidence="1">The sequence shown here is derived from an EMBL/GenBank/DDBJ whole genome shotgun (WGS) entry which is preliminary data.</text>
</comment>
<keyword evidence="2" id="KW-1185">Reference proteome</keyword>
<dbReference type="Proteomes" id="UP001055879">
    <property type="component" value="Linkage Group LG11"/>
</dbReference>
<name>A0ACB8Z636_ARCLA</name>
<evidence type="ECO:0000313" key="2">
    <source>
        <dbReference type="Proteomes" id="UP001055879"/>
    </source>
</evidence>